<dbReference type="SUPFAM" id="SSF56219">
    <property type="entry name" value="DNase I-like"/>
    <property type="match status" value="1"/>
</dbReference>
<dbReference type="SUPFAM" id="SSF56672">
    <property type="entry name" value="DNA/RNA polymerases"/>
    <property type="match status" value="1"/>
</dbReference>
<dbReference type="InterPro" id="IPR000477">
    <property type="entry name" value="RT_dom"/>
</dbReference>
<gene>
    <name evidence="2" type="ORF">FSP39_013453</name>
</gene>
<comment type="caution">
    <text evidence="2">The sequence shown here is derived from an EMBL/GenBank/DDBJ whole genome shotgun (WGS) entry which is preliminary data.</text>
</comment>
<dbReference type="EMBL" id="VSWD01000005">
    <property type="protein sequence ID" value="KAK3102725.1"/>
    <property type="molecule type" value="Genomic_DNA"/>
</dbReference>
<dbReference type="Gene3D" id="3.60.10.10">
    <property type="entry name" value="Endonuclease/exonuclease/phosphatase"/>
    <property type="match status" value="1"/>
</dbReference>
<dbReference type="AlphaFoldDB" id="A0AA88YMW8"/>
<reference evidence="2" key="1">
    <citation type="submission" date="2019-08" db="EMBL/GenBank/DDBJ databases">
        <title>The improved chromosome-level genome for the pearl oyster Pinctada fucata martensii using PacBio sequencing and Hi-C.</title>
        <authorList>
            <person name="Zheng Z."/>
        </authorList>
    </citation>
    <scope>NUCLEOTIDE SEQUENCE</scope>
    <source>
        <strain evidence="2">ZZ-2019</strain>
        <tissue evidence="2">Adductor muscle</tissue>
    </source>
</reference>
<evidence type="ECO:0000313" key="2">
    <source>
        <dbReference type="EMBL" id="KAK3102725.1"/>
    </source>
</evidence>
<dbReference type="Pfam" id="PF00078">
    <property type="entry name" value="RVT_1"/>
    <property type="match status" value="1"/>
</dbReference>
<evidence type="ECO:0000259" key="1">
    <source>
        <dbReference type="PROSITE" id="PS50878"/>
    </source>
</evidence>
<accession>A0AA88YMW8</accession>
<dbReference type="PANTHER" id="PTHR19446">
    <property type="entry name" value="REVERSE TRANSCRIPTASES"/>
    <property type="match status" value="1"/>
</dbReference>
<dbReference type="CDD" id="cd01650">
    <property type="entry name" value="RT_nLTR_like"/>
    <property type="match status" value="1"/>
</dbReference>
<sequence length="866" mass="97791">MPCKGNHDNFTEFCDCIDQLAELVTKYIDHDVLIGGDFNEDICCDHRSRRMLYLDRFINEFKMKYFATTKTFIHSNGKDCSSIDYFIVRETPTLKIGKVETLDLLGGNTSDHHPVKCTIEMTIDNPTNPLTDRTNISTPSRVNWSKVNTDLYSFLITEELNQLALDLSRKCTIDYSIALLHDVMLNAVLRSGGAPTQRRRTSARSITPAIKEAMCVNKEAHYIYKLRTHDGTLSAVDVERRKNAKKVLRTLMRREDAKHQTKLRSDIMAARRDDSKLFHKLVKQQRGSSSAVVPQLEVHGTIHRGEDDIRLGWKLHFEALATSSSSPHFDNSYQCIVDYDIDVIKDIFQDEHEPVTETSIEEVTRAIESLNKGKSPDVFGITAENIVFGGDALIATLCDIFNAIFYHQSVPDILKAGTITPVYKNKGSKLDAKNYRGITVLPVIAKILELILRDRLRNFINRHQNPQQRGFTCGASPLFCALIIDEFIRETTGKKCTSLTAYLDAKTAFDVVYHNSLLRKLYHMGIGGGLWNILCSFYEHASSVVKWMGNTSDEFIIEQGVRQGGILSADLYKVYINQLLDRLYYCGFGAKIGDIICNAPTCADDLSTLGDSTQELQMLCSIANDYSKMERYELQPKKSVVLPHLKKRSKTTDTPVIFLGDQQMPVVDKTTHVGVVRTPDNSPTTAIQENLQKARRTLYSLMSAGLHGENGLDPETCIHLFRTYVIPILTYGLEIYLPSPNDIRPLEMFLKKVLKQILSIPVTTADPASFILSGLVPVEAIIHLRALSLFGNIALLDDSSIEKRLAYRQLTIHGHTGSSWFSNLAIITTKYELPNPMEILRDPVSKSQWKTVTLRAVYAYWGRRIK</sequence>
<proteinExistence type="predicted"/>
<dbReference type="Proteomes" id="UP001186944">
    <property type="component" value="Unassembled WGS sequence"/>
</dbReference>
<dbReference type="InterPro" id="IPR036691">
    <property type="entry name" value="Endo/exonu/phosph_ase_sf"/>
</dbReference>
<evidence type="ECO:0000313" key="3">
    <source>
        <dbReference type="Proteomes" id="UP001186944"/>
    </source>
</evidence>
<feature type="domain" description="Reverse transcriptase" evidence="1">
    <location>
        <begin position="403"/>
        <end position="663"/>
    </location>
</feature>
<protein>
    <recommendedName>
        <fullName evidence="1">Reverse transcriptase domain-containing protein</fullName>
    </recommendedName>
</protein>
<dbReference type="InterPro" id="IPR043502">
    <property type="entry name" value="DNA/RNA_pol_sf"/>
</dbReference>
<organism evidence="2 3">
    <name type="scientific">Pinctada imbricata</name>
    <name type="common">Atlantic pearl-oyster</name>
    <name type="synonym">Pinctada martensii</name>
    <dbReference type="NCBI Taxonomy" id="66713"/>
    <lineage>
        <taxon>Eukaryota</taxon>
        <taxon>Metazoa</taxon>
        <taxon>Spiralia</taxon>
        <taxon>Lophotrochozoa</taxon>
        <taxon>Mollusca</taxon>
        <taxon>Bivalvia</taxon>
        <taxon>Autobranchia</taxon>
        <taxon>Pteriomorphia</taxon>
        <taxon>Pterioida</taxon>
        <taxon>Pterioidea</taxon>
        <taxon>Pteriidae</taxon>
        <taxon>Pinctada</taxon>
    </lineage>
</organism>
<name>A0AA88YMW8_PINIB</name>
<keyword evidence="3" id="KW-1185">Reference proteome</keyword>
<dbReference type="PROSITE" id="PS50878">
    <property type="entry name" value="RT_POL"/>
    <property type="match status" value="1"/>
</dbReference>